<dbReference type="OrthoDB" id="550780at2759"/>
<dbReference type="InterPro" id="IPR058570">
    <property type="entry name" value="HROB_OB"/>
</dbReference>
<dbReference type="Pfam" id="PF15072">
    <property type="entry name" value="HROB"/>
    <property type="match status" value="1"/>
</dbReference>
<feature type="region of interest" description="Disordered" evidence="1">
    <location>
        <begin position="1"/>
        <end position="26"/>
    </location>
</feature>
<feature type="compositionally biased region" description="Acidic residues" evidence="1">
    <location>
        <begin position="351"/>
        <end position="361"/>
    </location>
</feature>
<dbReference type="Proteomes" id="UP000232323">
    <property type="component" value="Unassembled WGS sequence"/>
</dbReference>
<feature type="region of interest" description="Disordered" evidence="1">
    <location>
        <begin position="254"/>
        <end position="298"/>
    </location>
</feature>
<dbReference type="PANTHER" id="PTHR14523:SF1">
    <property type="entry name" value="HOMOLOGOUS RECOMBINATION OB-FOLD PROTEIN"/>
    <property type="match status" value="1"/>
</dbReference>
<feature type="compositionally biased region" description="Polar residues" evidence="1">
    <location>
        <begin position="415"/>
        <end position="428"/>
    </location>
</feature>
<organism evidence="3 4">
    <name type="scientific">Chlamydomonas eustigma</name>
    <dbReference type="NCBI Taxonomy" id="1157962"/>
    <lineage>
        <taxon>Eukaryota</taxon>
        <taxon>Viridiplantae</taxon>
        <taxon>Chlorophyta</taxon>
        <taxon>core chlorophytes</taxon>
        <taxon>Chlorophyceae</taxon>
        <taxon>CS clade</taxon>
        <taxon>Chlamydomonadales</taxon>
        <taxon>Chlamydomonadaceae</taxon>
        <taxon>Chlamydomonas</taxon>
    </lineage>
</organism>
<evidence type="ECO:0000313" key="4">
    <source>
        <dbReference type="Proteomes" id="UP000232323"/>
    </source>
</evidence>
<sequence>MHRKIPGPAGGSTWRPLSTSSHLESDETSADILQRRLWENTLKCLDIPSEHNKTHPLMLTNVNEAKQKLFQKIPNLVCIIHSMSMTPAGEIFATLKDPSGAVHAAMDKAIIAEEPDMCVGAALVLQQVSVFGQHWSSSCLCITADNIMQVIPPPSTAPKQLPEGRASAMFNLRRHGAQNSEIGEGCSRKQSQVVPARAEVLKTAACTTTSCSLAAGSCLHSDDDESQELDQLLCPKKCEGSPFIGIDLMLQKKAQPKPTYDDGAKEEKRAPSRILEGRQTTASMSKRQQDESSTHNAFSKQLEDTSKMMLSYPDVPRPYALATDRPINAPTVPVHCNIKHAPDSHDGNSTESEEEDEELEEPLPSFDLLCHPKNLKGGASDDRGGILNHSSMQATEQEIQRRSNAAIPRPLAPAPNSNLSSTHNNSCHSSEDKAHKAFPEIHQKRTSPSPLDINYEPCKVSMQCNLKSVPKAFNPPPENVADLLVSDTNSMAEAGGKKSAANILDIFLGLSQAVPEVKRQRLDDVKDNQQPLPVVVGNACKSSWPAFPAAGPQRQLSATPRVFPKCMGESTSLKNALLSSLDEDLDLDDI</sequence>
<feature type="region of interest" description="Disordered" evidence="1">
    <location>
        <begin position="339"/>
        <end position="362"/>
    </location>
</feature>
<feature type="compositionally biased region" description="Basic and acidic residues" evidence="1">
    <location>
        <begin position="259"/>
        <end position="270"/>
    </location>
</feature>
<evidence type="ECO:0000256" key="1">
    <source>
        <dbReference type="SAM" id="MobiDB-lite"/>
    </source>
</evidence>
<dbReference type="AlphaFoldDB" id="A0A250WTK2"/>
<dbReference type="EMBL" id="BEGY01000006">
    <property type="protein sequence ID" value="GAX74147.1"/>
    <property type="molecule type" value="Genomic_DNA"/>
</dbReference>
<evidence type="ECO:0000259" key="2">
    <source>
        <dbReference type="Pfam" id="PF15072"/>
    </source>
</evidence>
<comment type="caution">
    <text evidence="3">The sequence shown here is derived from an EMBL/GenBank/DDBJ whole genome shotgun (WGS) entry which is preliminary data.</text>
</comment>
<proteinExistence type="predicted"/>
<evidence type="ECO:0000313" key="3">
    <source>
        <dbReference type="EMBL" id="GAX74147.1"/>
    </source>
</evidence>
<feature type="region of interest" description="Disordered" evidence="1">
    <location>
        <begin position="408"/>
        <end position="451"/>
    </location>
</feature>
<feature type="domain" description="Homologous recombination OB-fold protein OB-fold" evidence="2">
    <location>
        <begin position="71"/>
        <end position="153"/>
    </location>
</feature>
<name>A0A250WTK2_9CHLO</name>
<keyword evidence="4" id="KW-1185">Reference proteome</keyword>
<dbReference type="GO" id="GO:0000725">
    <property type="term" value="P:recombinational repair"/>
    <property type="evidence" value="ECO:0007669"/>
    <property type="project" value="InterPro"/>
</dbReference>
<feature type="compositionally biased region" description="Basic and acidic residues" evidence="1">
    <location>
        <begin position="429"/>
        <end position="443"/>
    </location>
</feature>
<dbReference type="InterPro" id="IPR028045">
    <property type="entry name" value="HROB"/>
</dbReference>
<dbReference type="PANTHER" id="PTHR14523">
    <property type="entry name" value="UNCHARACTERIZED PROTEIN C17ORF53 HOMOLOG"/>
    <property type="match status" value="1"/>
</dbReference>
<gene>
    <name evidence="3" type="ORF">CEUSTIGMA_g1596.t1</name>
</gene>
<protein>
    <recommendedName>
        <fullName evidence="2">Homologous recombination OB-fold protein OB-fold domain-containing protein</fullName>
    </recommendedName>
</protein>
<reference evidence="3 4" key="1">
    <citation type="submission" date="2017-08" db="EMBL/GenBank/DDBJ databases">
        <title>Acidophilic green algal genome provides insights into adaptation to an acidic environment.</title>
        <authorList>
            <person name="Hirooka S."/>
            <person name="Hirose Y."/>
            <person name="Kanesaki Y."/>
            <person name="Higuchi S."/>
            <person name="Fujiwara T."/>
            <person name="Onuma R."/>
            <person name="Era A."/>
            <person name="Ohbayashi R."/>
            <person name="Uzuka A."/>
            <person name="Nozaki H."/>
            <person name="Yoshikawa H."/>
            <person name="Miyagishima S.Y."/>
        </authorList>
    </citation>
    <scope>NUCLEOTIDE SEQUENCE [LARGE SCALE GENOMIC DNA]</scope>
    <source>
        <strain evidence="3 4">NIES-2499</strain>
    </source>
</reference>
<accession>A0A250WTK2</accession>